<feature type="compositionally biased region" description="Acidic residues" evidence="1">
    <location>
        <begin position="289"/>
        <end position="302"/>
    </location>
</feature>
<dbReference type="EMBL" id="OE179696">
    <property type="protein sequence ID" value="CAD7569522.1"/>
    <property type="molecule type" value="Genomic_DNA"/>
</dbReference>
<feature type="compositionally biased region" description="Acidic residues" evidence="1">
    <location>
        <begin position="338"/>
        <end position="353"/>
    </location>
</feature>
<gene>
    <name evidence="2" type="ORF">TCMB3V08_LOCUS2258</name>
</gene>
<organism evidence="2">
    <name type="scientific">Timema californicum</name>
    <name type="common">California timema</name>
    <name type="synonym">Walking stick</name>
    <dbReference type="NCBI Taxonomy" id="61474"/>
    <lineage>
        <taxon>Eukaryota</taxon>
        <taxon>Metazoa</taxon>
        <taxon>Ecdysozoa</taxon>
        <taxon>Arthropoda</taxon>
        <taxon>Hexapoda</taxon>
        <taxon>Insecta</taxon>
        <taxon>Pterygota</taxon>
        <taxon>Neoptera</taxon>
        <taxon>Polyneoptera</taxon>
        <taxon>Phasmatodea</taxon>
        <taxon>Timematodea</taxon>
        <taxon>Timematoidea</taxon>
        <taxon>Timematidae</taxon>
        <taxon>Timema</taxon>
    </lineage>
</organism>
<feature type="region of interest" description="Disordered" evidence="1">
    <location>
        <begin position="277"/>
        <end position="465"/>
    </location>
</feature>
<feature type="compositionally biased region" description="Basic residues" evidence="1">
    <location>
        <begin position="441"/>
        <end position="450"/>
    </location>
</feature>
<feature type="region of interest" description="Disordered" evidence="1">
    <location>
        <begin position="208"/>
        <end position="263"/>
    </location>
</feature>
<feature type="compositionally biased region" description="Basic and acidic residues" evidence="1">
    <location>
        <begin position="313"/>
        <end position="325"/>
    </location>
</feature>
<dbReference type="AlphaFoldDB" id="A0A7R9IYV0"/>
<protein>
    <submittedName>
        <fullName evidence="2">(California timema) hypothetical protein</fullName>
    </submittedName>
</protein>
<feature type="compositionally biased region" description="Acidic residues" evidence="1">
    <location>
        <begin position="381"/>
        <end position="391"/>
    </location>
</feature>
<name>A0A7R9IYV0_TIMCA</name>
<evidence type="ECO:0000256" key="1">
    <source>
        <dbReference type="SAM" id="MobiDB-lite"/>
    </source>
</evidence>
<sequence length="465" mass="51789">MYHCLQMKAVHPTEIRTSISPSSAVELNTTSALANYATEADHFTEDQFMNIHKNKLIHFAVPSLLLPARQQNFGRSFIPDPEKQISEAQHRDLSKPVPSTSGNSSSPAWSAWCTELVWLVQAWSAWCTELVWQVQAWSAWCTELVWLVQAWSAWCTELVQLVRGVCLLSLTRANQCLMSRLVLNRNNSPAYPNHQECCQARTRTEEDSSHSAKEYTIQETQAASDVENSDTVEQEVSNTDGEDLASPEEQINDAPKLPLNNPVKNGLQEVEFVENALVSKDTHNTNKDAEEESLEDSNEEDADKVIVETINLDDVKPTDSDKDRSQIQTSSGSCVEDFPTEPDTEMVSEDELPTETAKEQLDTELVSDEELPDPATAADLPETEAVSEDELPPEKTDKKKKTASKSSDNKGNQPERIVRLGAGKVMDNKVVDSQLLDTKKQRGASGRHKPDHVIDNQAVDTSQTM</sequence>
<evidence type="ECO:0000313" key="2">
    <source>
        <dbReference type="EMBL" id="CAD7569522.1"/>
    </source>
</evidence>
<proteinExistence type="predicted"/>
<reference evidence="2" key="1">
    <citation type="submission" date="2020-11" db="EMBL/GenBank/DDBJ databases">
        <authorList>
            <person name="Tran Van P."/>
        </authorList>
    </citation>
    <scope>NUCLEOTIDE SEQUENCE</scope>
</reference>
<accession>A0A7R9IYV0</accession>